<feature type="coiled-coil region" evidence="1">
    <location>
        <begin position="56"/>
        <end position="83"/>
    </location>
</feature>
<dbReference type="InterPro" id="IPR009057">
    <property type="entry name" value="Homeodomain-like_sf"/>
</dbReference>
<evidence type="ECO:0000313" key="2">
    <source>
        <dbReference type="EMBL" id="MCW2281227.1"/>
    </source>
</evidence>
<dbReference type="GO" id="GO:0004803">
    <property type="term" value="F:transposase activity"/>
    <property type="evidence" value="ECO:0007669"/>
    <property type="project" value="InterPro"/>
</dbReference>
<dbReference type="InterPro" id="IPR002514">
    <property type="entry name" value="Transposase_8"/>
</dbReference>
<dbReference type="Pfam" id="PF01527">
    <property type="entry name" value="HTH_Tnp_1"/>
    <property type="match status" value="1"/>
</dbReference>
<dbReference type="EMBL" id="JAOQNN010000001">
    <property type="protein sequence ID" value="MCW2281227.1"/>
    <property type="molecule type" value="Genomic_DNA"/>
</dbReference>
<dbReference type="Proteomes" id="UP001207687">
    <property type="component" value="Unassembled WGS sequence"/>
</dbReference>
<evidence type="ECO:0000256" key="1">
    <source>
        <dbReference type="SAM" id="Coils"/>
    </source>
</evidence>
<protein>
    <submittedName>
        <fullName evidence="2">Transposase</fullName>
    </submittedName>
</protein>
<dbReference type="Gene3D" id="1.10.10.60">
    <property type="entry name" value="Homeodomain-like"/>
    <property type="match status" value="1"/>
</dbReference>
<comment type="caution">
    <text evidence="2">The sequence shown here is derived from an EMBL/GenBank/DDBJ whole genome shotgun (WGS) entry which is preliminary data.</text>
</comment>
<organism evidence="2 3">
    <name type="scientific">Lactococcus lactis</name>
    <dbReference type="NCBI Taxonomy" id="1358"/>
    <lineage>
        <taxon>Bacteria</taxon>
        <taxon>Bacillati</taxon>
        <taxon>Bacillota</taxon>
        <taxon>Bacilli</taxon>
        <taxon>Lactobacillales</taxon>
        <taxon>Streptococcaceae</taxon>
        <taxon>Lactococcus</taxon>
    </lineage>
</organism>
<dbReference type="GO" id="GO:0006313">
    <property type="term" value="P:DNA transposition"/>
    <property type="evidence" value="ECO:0007669"/>
    <property type="project" value="InterPro"/>
</dbReference>
<proteinExistence type="predicted"/>
<reference evidence="2" key="1">
    <citation type="submission" date="2023-08" db="EMBL/GenBank/DDBJ databases">
        <title>Genomic analyses of the natural microbiome of Caenorhabditis elegans.</title>
        <authorList>
            <person name="Samuel B."/>
        </authorList>
    </citation>
    <scope>NUCLEOTIDE SEQUENCE</scope>
    <source>
        <strain evidence="2">BIGb0220</strain>
    </source>
</reference>
<sequence>MSGFKRYDEDFKQSLVNLYQTGKTPQAELCKDYGVSTSAIAKWIKQYSQVRLEDNTVLTAKQIQELQKRNAQLEEENLILKKASAIFMQNSK</sequence>
<keyword evidence="1" id="KW-0175">Coiled coil</keyword>
<gene>
    <name evidence="2" type="ORF">M2256_001685</name>
</gene>
<name>A0AAW5TPF4_9LACT</name>
<dbReference type="SUPFAM" id="SSF46689">
    <property type="entry name" value="Homeodomain-like"/>
    <property type="match status" value="1"/>
</dbReference>
<dbReference type="AlphaFoldDB" id="A0AAW5TPF4"/>
<accession>A0AAW5TPF4</accession>
<evidence type="ECO:0000313" key="3">
    <source>
        <dbReference type="Proteomes" id="UP001207687"/>
    </source>
</evidence>
<dbReference type="GO" id="GO:0003677">
    <property type="term" value="F:DNA binding"/>
    <property type="evidence" value="ECO:0007669"/>
    <property type="project" value="InterPro"/>
</dbReference>